<dbReference type="RefSeq" id="WP_183395914.1">
    <property type="nucleotide sequence ID" value="NZ_JACIDR010000004.1"/>
</dbReference>
<dbReference type="Gene3D" id="1.10.10.10">
    <property type="entry name" value="Winged helix-like DNA-binding domain superfamily/Winged helix DNA-binding domain"/>
    <property type="match status" value="1"/>
</dbReference>
<dbReference type="EMBL" id="JACIDR010000004">
    <property type="protein sequence ID" value="MBB3974061.1"/>
    <property type="molecule type" value="Genomic_DNA"/>
</dbReference>
<dbReference type="PROSITE" id="PS50949">
    <property type="entry name" value="HTH_GNTR"/>
    <property type="match status" value="1"/>
</dbReference>
<dbReference type="InterPro" id="IPR011711">
    <property type="entry name" value="GntR_C"/>
</dbReference>
<dbReference type="AlphaFoldDB" id="A0A7W6CZR5"/>
<dbReference type="GO" id="GO:0003700">
    <property type="term" value="F:DNA-binding transcription factor activity"/>
    <property type="evidence" value="ECO:0007669"/>
    <property type="project" value="InterPro"/>
</dbReference>
<dbReference type="Pfam" id="PF07729">
    <property type="entry name" value="FCD"/>
    <property type="match status" value="1"/>
</dbReference>
<dbReference type="PANTHER" id="PTHR43537:SF5">
    <property type="entry name" value="UXU OPERON TRANSCRIPTIONAL REGULATOR"/>
    <property type="match status" value="1"/>
</dbReference>
<dbReference type="CDD" id="cd07377">
    <property type="entry name" value="WHTH_GntR"/>
    <property type="match status" value="1"/>
</dbReference>
<keyword evidence="1" id="KW-0805">Transcription regulation</keyword>
<keyword evidence="3" id="KW-0804">Transcription</keyword>
<evidence type="ECO:0000256" key="1">
    <source>
        <dbReference type="ARBA" id="ARBA00023015"/>
    </source>
</evidence>
<dbReference type="SUPFAM" id="SSF48008">
    <property type="entry name" value="GntR ligand-binding domain-like"/>
    <property type="match status" value="1"/>
</dbReference>
<accession>A0A7W6CZR5</accession>
<dbReference type="InterPro" id="IPR000524">
    <property type="entry name" value="Tscrpt_reg_HTH_GntR"/>
</dbReference>
<evidence type="ECO:0000313" key="6">
    <source>
        <dbReference type="Proteomes" id="UP000528964"/>
    </source>
</evidence>
<dbReference type="GO" id="GO:0003677">
    <property type="term" value="F:DNA binding"/>
    <property type="evidence" value="ECO:0007669"/>
    <property type="project" value="UniProtKB-KW"/>
</dbReference>
<dbReference type="InterPro" id="IPR036388">
    <property type="entry name" value="WH-like_DNA-bd_sf"/>
</dbReference>
<dbReference type="SMART" id="SM00895">
    <property type="entry name" value="FCD"/>
    <property type="match status" value="1"/>
</dbReference>
<name>A0A7W6CZR5_9HYPH</name>
<dbReference type="SMART" id="SM00345">
    <property type="entry name" value="HTH_GNTR"/>
    <property type="match status" value="1"/>
</dbReference>
<dbReference type="SUPFAM" id="SSF46785">
    <property type="entry name" value="Winged helix' DNA-binding domain"/>
    <property type="match status" value="1"/>
</dbReference>
<proteinExistence type="predicted"/>
<dbReference type="Gene3D" id="1.20.120.530">
    <property type="entry name" value="GntR ligand-binding domain-like"/>
    <property type="match status" value="1"/>
</dbReference>
<sequence>MVFRHDQIVTATAANQIAEAIQQEIASGRLKVDDRLPTEEELATQFRVSRPTVREALKRLAARHLIRSRRGPAGGTFVNGPSPEEMAQSFSTAATLMVAAGGITLDQMATVRAEMEAICCRLAAEQRSAEHLAGMRAEIALQLSEPLLDEEFCASDVRFHRLIVDAAGNPLLRFLMNAIVEGLLPVSNMIIFRVRDRKTIVDHHIRIADAIEARDADRAVAALNDLVRYVRDQYAAAEKGRLEYASKITSTKGE</sequence>
<feature type="domain" description="HTH gntR-type" evidence="4">
    <location>
        <begin position="11"/>
        <end position="81"/>
    </location>
</feature>
<dbReference type="PANTHER" id="PTHR43537">
    <property type="entry name" value="TRANSCRIPTIONAL REGULATOR, GNTR FAMILY"/>
    <property type="match status" value="1"/>
</dbReference>
<reference evidence="5 6" key="1">
    <citation type="submission" date="2020-08" db="EMBL/GenBank/DDBJ databases">
        <title>Genomic Encyclopedia of Type Strains, Phase IV (KMG-IV): sequencing the most valuable type-strain genomes for metagenomic binning, comparative biology and taxonomic classification.</title>
        <authorList>
            <person name="Goeker M."/>
        </authorList>
    </citation>
    <scope>NUCLEOTIDE SEQUENCE [LARGE SCALE GENOMIC DNA]</scope>
    <source>
        <strain evidence="5 6">DSM 25481</strain>
    </source>
</reference>
<evidence type="ECO:0000259" key="4">
    <source>
        <dbReference type="PROSITE" id="PS50949"/>
    </source>
</evidence>
<dbReference type="PRINTS" id="PR00035">
    <property type="entry name" value="HTHGNTR"/>
</dbReference>
<organism evidence="5 6">
    <name type="scientific">Hansschlegelia beijingensis</name>
    <dbReference type="NCBI Taxonomy" id="1133344"/>
    <lineage>
        <taxon>Bacteria</taxon>
        <taxon>Pseudomonadati</taxon>
        <taxon>Pseudomonadota</taxon>
        <taxon>Alphaproteobacteria</taxon>
        <taxon>Hyphomicrobiales</taxon>
        <taxon>Methylopilaceae</taxon>
        <taxon>Hansschlegelia</taxon>
    </lineage>
</organism>
<evidence type="ECO:0000256" key="2">
    <source>
        <dbReference type="ARBA" id="ARBA00023125"/>
    </source>
</evidence>
<dbReference type="Pfam" id="PF00392">
    <property type="entry name" value="GntR"/>
    <property type="match status" value="1"/>
</dbReference>
<comment type="caution">
    <text evidence="5">The sequence shown here is derived from an EMBL/GenBank/DDBJ whole genome shotgun (WGS) entry which is preliminary data.</text>
</comment>
<protein>
    <submittedName>
        <fullName evidence="5">DNA-binding FadR family transcriptional regulator</fullName>
    </submittedName>
</protein>
<keyword evidence="2 5" id="KW-0238">DNA-binding</keyword>
<dbReference type="InterPro" id="IPR008920">
    <property type="entry name" value="TF_FadR/GntR_C"/>
</dbReference>
<evidence type="ECO:0000256" key="3">
    <source>
        <dbReference type="ARBA" id="ARBA00023163"/>
    </source>
</evidence>
<dbReference type="InterPro" id="IPR036390">
    <property type="entry name" value="WH_DNA-bd_sf"/>
</dbReference>
<evidence type="ECO:0000313" key="5">
    <source>
        <dbReference type="EMBL" id="MBB3974061.1"/>
    </source>
</evidence>
<gene>
    <name evidence="5" type="ORF">GGR24_002738</name>
</gene>
<keyword evidence="6" id="KW-1185">Reference proteome</keyword>
<dbReference type="Proteomes" id="UP000528964">
    <property type="component" value="Unassembled WGS sequence"/>
</dbReference>